<dbReference type="PIRSF" id="PIRSF000094">
    <property type="entry name" value="Enoyl-ACP_rdct"/>
    <property type="match status" value="1"/>
</dbReference>
<dbReference type="FunCoup" id="Q01NS0">
    <property type="interactions" value="402"/>
</dbReference>
<keyword evidence="5 8" id="KW-0560">Oxidoreductase</keyword>
<organism evidence="12">
    <name type="scientific">Solibacter usitatus (strain Ellin6076)</name>
    <dbReference type="NCBI Taxonomy" id="234267"/>
    <lineage>
        <taxon>Bacteria</taxon>
        <taxon>Pseudomonadati</taxon>
        <taxon>Acidobacteriota</taxon>
        <taxon>Terriglobia</taxon>
        <taxon>Bryobacterales</taxon>
        <taxon>Solibacteraceae</taxon>
        <taxon>Candidatus Solibacter</taxon>
    </lineage>
</organism>
<keyword evidence="8 11" id="KW-0520">NAD</keyword>
<keyword evidence="4" id="KW-0276">Fatty acid metabolism</keyword>
<dbReference type="GO" id="GO:0004318">
    <property type="term" value="F:enoyl-[acyl-carrier-protein] reductase (NADH) activity"/>
    <property type="evidence" value="ECO:0007669"/>
    <property type="project" value="UniProtKB-EC"/>
</dbReference>
<dbReference type="AlphaFoldDB" id="Q01NS0"/>
<feature type="binding site" evidence="11">
    <location>
        <begin position="192"/>
        <end position="196"/>
    </location>
    <ligand>
        <name>NAD(+)</name>
        <dbReference type="ChEBI" id="CHEBI:57540"/>
    </ligand>
</feature>
<dbReference type="EC" id="1.3.1.9" evidence="8"/>
<reference evidence="12" key="1">
    <citation type="submission" date="2006-10" db="EMBL/GenBank/DDBJ databases">
        <title>Complete sequence of Solibacter usitatus Ellin6076.</title>
        <authorList>
            <consortium name="US DOE Joint Genome Institute"/>
            <person name="Copeland A."/>
            <person name="Lucas S."/>
            <person name="Lapidus A."/>
            <person name="Barry K."/>
            <person name="Detter J.C."/>
            <person name="Glavina del Rio T."/>
            <person name="Hammon N."/>
            <person name="Israni S."/>
            <person name="Dalin E."/>
            <person name="Tice H."/>
            <person name="Pitluck S."/>
            <person name="Thompson L.S."/>
            <person name="Brettin T."/>
            <person name="Bruce D."/>
            <person name="Han C."/>
            <person name="Tapia R."/>
            <person name="Gilna P."/>
            <person name="Schmutz J."/>
            <person name="Larimer F."/>
            <person name="Land M."/>
            <person name="Hauser L."/>
            <person name="Kyrpides N."/>
            <person name="Mikhailova N."/>
            <person name="Janssen P.H."/>
            <person name="Kuske C.R."/>
            <person name="Richardson P."/>
        </authorList>
    </citation>
    <scope>NUCLEOTIDE SEQUENCE</scope>
    <source>
        <strain evidence="12">Ellin6076</strain>
    </source>
</reference>
<evidence type="ECO:0000256" key="5">
    <source>
        <dbReference type="ARBA" id="ARBA00023002"/>
    </source>
</evidence>
<evidence type="ECO:0000256" key="10">
    <source>
        <dbReference type="PIRSR" id="PIRSR000094-2"/>
    </source>
</evidence>
<dbReference type="PANTHER" id="PTHR43159:SF2">
    <property type="entry name" value="ENOYL-[ACYL-CARRIER-PROTEIN] REDUCTASE [NADH], CHLOROPLASTIC"/>
    <property type="match status" value="1"/>
</dbReference>
<feature type="binding site" evidence="11">
    <location>
        <begin position="65"/>
        <end position="66"/>
    </location>
    <ligand>
        <name>NAD(+)</name>
        <dbReference type="ChEBI" id="CHEBI:57540"/>
    </ligand>
</feature>
<dbReference type="KEGG" id="sus:Acid_7802"/>
<name>Q01NS0_SOLUE</name>
<dbReference type="PANTHER" id="PTHR43159">
    <property type="entry name" value="ENOYL-[ACYL-CARRIER-PROTEIN] REDUCTASE"/>
    <property type="match status" value="1"/>
</dbReference>
<evidence type="ECO:0000256" key="9">
    <source>
        <dbReference type="PIRSR" id="PIRSR000094-1"/>
    </source>
</evidence>
<dbReference type="STRING" id="234267.Acid_7802"/>
<dbReference type="OrthoDB" id="9803628at2"/>
<keyword evidence="3 8" id="KW-0444">Lipid biosynthesis</keyword>
<evidence type="ECO:0000256" key="2">
    <source>
        <dbReference type="ARBA" id="ARBA00009233"/>
    </source>
</evidence>
<feature type="active site" description="Proton acceptor" evidence="9">
    <location>
        <position position="156"/>
    </location>
</feature>
<dbReference type="InterPro" id="IPR002347">
    <property type="entry name" value="SDR_fam"/>
</dbReference>
<evidence type="ECO:0000256" key="11">
    <source>
        <dbReference type="PIRSR" id="PIRSR000094-3"/>
    </source>
</evidence>
<dbReference type="SUPFAM" id="SSF51735">
    <property type="entry name" value="NAD(P)-binding Rossmann-fold domains"/>
    <property type="match status" value="1"/>
</dbReference>
<feature type="active site" description="Proton acceptor" evidence="9">
    <location>
        <position position="146"/>
    </location>
</feature>
<dbReference type="CDD" id="cd05372">
    <property type="entry name" value="ENR_SDR"/>
    <property type="match status" value="1"/>
</dbReference>
<dbReference type="EMBL" id="CP000473">
    <property type="protein sequence ID" value="ABJ88700.1"/>
    <property type="molecule type" value="Genomic_DNA"/>
</dbReference>
<dbReference type="Gene3D" id="1.10.8.400">
    <property type="entry name" value="Enoyl acyl carrier protein reductase"/>
    <property type="match status" value="1"/>
</dbReference>
<dbReference type="Gene3D" id="3.40.50.720">
    <property type="entry name" value="NAD(P)-binding Rossmann-like Domain"/>
    <property type="match status" value="1"/>
</dbReference>
<feature type="binding site" evidence="11">
    <location>
        <position position="163"/>
    </location>
    <ligand>
        <name>NAD(+)</name>
        <dbReference type="ChEBI" id="CHEBI:57540"/>
    </ligand>
</feature>
<dbReference type="PRINTS" id="PR00081">
    <property type="entry name" value="GDHRDH"/>
</dbReference>
<evidence type="ECO:0000256" key="1">
    <source>
        <dbReference type="ARBA" id="ARBA00005194"/>
    </source>
</evidence>
<evidence type="ECO:0000256" key="6">
    <source>
        <dbReference type="ARBA" id="ARBA00023098"/>
    </source>
</evidence>
<proteinExistence type="inferred from homology"/>
<comment type="catalytic activity">
    <reaction evidence="8">
        <text>a 2,3-saturated acyl-[ACP] + NAD(+) = a (2E)-enoyl-[ACP] + NADH + H(+)</text>
        <dbReference type="Rhea" id="RHEA:10240"/>
        <dbReference type="Rhea" id="RHEA-COMP:9925"/>
        <dbReference type="Rhea" id="RHEA-COMP:9926"/>
        <dbReference type="ChEBI" id="CHEBI:15378"/>
        <dbReference type="ChEBI" id="CHEBI:57540"/>
        <dbReference type="ChEBI" id="CHEBI:57945"/>
        <dbReference type="ChEBI" id="CHEBI:78784"/>
        <dbReference type="ChEBI" id="CHEBI:78785"/>
        <dbReference type="EC" id="1.3.1.9"/>
    </reaction>
</comment>
<dbReference type="eggNOG" id="COG0623">
    <property type="taxonomic scope" value="Bacteria"/>
</dbReference>
<dbReference type="HOGENOM" id="CLU_010194_10_1_0"/>
<sequence>MSKLLEGKFALILGIANKWSLAYAIAQAFSREGATLVLTYLGEKQKEAIEDLSKDLNVAAILPCDVTKDDDLAALTESLQGFQRPLHAVVHSLAFANREDLSRPFMETSRSGFLLAQDVSAYSLVAVARAVAPVMTEGGSLSTLTYVGSTRVITNYNVMGVAKASLEAGVRYLASEMGAKGIRVNAISAGPIKTVSARAVKDFSTVLEAIQTRAPLKRNTDASEVADTAVFLASDLGRGVTANCLFVDAGMQVLGF</sequence>
<evidence type="ECO:0000313" key="12">
    <source>
        <dbReference type="EMBL" id="ABJ88700.1"/>
    </source>
</evidence>
<dbReference type="Pfam" id="PF13561">
    <property type="entry name" value="adh_short_C2"/>
    <property type="match status" value="1"/>
</dbReference>
<protein>
    <recommendedName>
        <fullName evidence="8">Enoyl-[acyl-carrier-protein] reductase [NADH]</fullName>
        <ecNumber evidence="8">1.3.1.9</ecNumber>
    </recommendedName>
</protein>
<feature type="binding site" evidence="11">
    <location>
        <position position="93"/>
    </location>
    <ligand>
        <name>NAD(+)</name>
        <dbReference type="ChEBI" id="CHEBI:57540"/>
    </ligand>
</feature>
<evidence type="ECO:0000256" key="8">
    <source>
        <dbReference type="PIRNR" id="PIRNR000094"/>
    </source>
</evidence>
<keyword evidence="6" id="KW-0443">Lipid metabolism</keyword>
<evidence type="ECO:0000256" key="3">
    <source>
        <dbReference type="ARBA" id="ARBA00022516"/>
    </source>
</evidence>
<feature type="binding site" evidence="11">
    <location>
        <position position="14"/>
    </location>
    <ligand>
        <name>NAD(+)</name>
        <dbReference type="ChEBI" id="CHEBI:57540"/>
    </ligand>
</feature>
<evidence type="ECO:0000256" key="7">
    <source>
        <dbReference type="ARBA" id="ARBA00023160"/>
    </source>
</evidence>
<keyword evidence="7 8" id="KW-0275">Fatty acid biosynthesis</keyword>
<comment type="pathway">
    <text evidence="1">Lipid metabolism; fatty acid biosynthesis.</text>
</comment>
<gene>
    <name evidence="12" type="ordered locus">Acid_7802</name>
</gene>
<dbReference type="InterPro" id="IPR036291">
    <property type="entry name" value="NAD(P)-bd_dom_sf"/>
</dbReference>
<evidence type="ECO:0000256" key="4">
    <source>
        <dbReference type="ARBA" id="ARBA00022832"/>
    </source>
</evidence>
<dbReference type="InterPro" id="IPR014358">
    <property type="entry name" value="Enoyl-ACP_Rdtase_NADH"/>
</dbReference>
<feature type="binding site" evidence="10">
    <location>
        <position position="96"/>
    </location>
    <ligand>
        <name>substrate</name>
    </ligand>
</feature>
<dbReference type="InParanoid" id="Q01NS0"/>
<dbReference type="GO" id="GO:0006633">
    <property type="term" value="P:fatty acid biosynthetic process"/>
    <property type="evidence" value="ECO:0007669"/>
    <property type="project" value="UniProtKB-KW"/>
</dbReference>
<comment type="similarity">
    <text evidence="2 8">Belongs to the short-chain dehydrogenases/reductases (SDR) family. FabI subfamily.</text>
</comment>
<accession>Q01NS0</accession>